<feature type="domain" description="ABC transporter" evidence="1">
    <location>
        <begin position="171"/>
        <end position="532"/>
    </location>
</feature>
<dbReference type="InterPro" id="IPR003439">
    <property type="entry name" value="ABC_transporter-like_ATP-bd"/>
</dbReference>
<dbReference type="EMBL" id="WOSY01000024">
    <property type="protein sequence ID" value="NHN89991.1"/>
    <property type="molecule type" value="Genomic_DNA"/>
</dbReference>
<dbReference type="PANTHER" id="PTHR43581:SF2">
    <property type="entry name" value="EXCINUCLEASE ATPASE SUBUNIT"/>
    <property type="match status" value="1"/>
</dbReference>
<dbReference type="SUPFAM" id="SSF52540">
    <property type="entry name" value="P-loop containing nucleoside triphosphate hydrolases"/>
    <property type="match status" value="1"/>
</dbReference>
<dbReference type="PANTHER" id="PTHR43581">
    <property type="entry name" value="ATP/GTP PHOSPHATASE"/>
    <property type="match status" value="1"/>
</dbReference>
<evidence type="ECO:0000313" key="3">
    <source>
        <dbReference type="Proteomes" id="UP000631653"/>
    </source>
</evidence>
<dbReference type="InterPro" id="IPR051396">
    <property type="entry name" value="Bact_Antivir_Def_Nuclease"/>
</dbReference>
<comment type="caution">
    <text evidence="2">The sequence shown here is derived from an EMBL/GenBank/DDBJ whole genome shotgun (WGS) entry which is preliminary data.</text>
</comment>
<accession>A0ABX0K575</accession>
<organism evidence="2 3">
    <name type="scientific">Acetobacter conturbans</name>
    <dbReference type="NCBI Taxonomy" id="1737472"/>
    <lineage>
        <taxon>Bacteria</taxon>
        <taxon>Pseudomonadati</taxon>
        <taxon>Pseudomonadota</taxon>
        <taxon>Alphaproteobacteria</taxon>
        <taxon>Acetobacterales</taxon>
        <taxon>Acetobacteraceae</taxon>
        <taxon>Acetobacter</taxon>
    </lineage>
</organism>
<dbReference type="CDD" id="cd00267">
    <property type="entry name" value="ABC_ATPase"/>
    <property type="match status" value="1"/>
</dbReference>
<gene>
    <name evidence="2" type="ORF">GOB81_15430</name>
</gene>
<dbReference type="InterPro" id="IPR027417">
    <property type="entry name" value="P-loop_NTPase"/>
</dbReference>
<evidence type="ECO:0000259" key="1">
    <source>
        <dbReference type="PROSITE" id="PS50893"/>
    </source>
</evidence>
<name>A0ABX0K575_9PROT</name>
<protein>
    <submittedName>
        <fullName evidence="2">AAA family ATPase</fullName>
    </submittedName>
</protein>
<proteinExistence type="predicted"/>
<sequence>MSIMKIVYAGAQQDIRKKYLASKDDFLLLLHDRWDDYSYKTLFPTLCRISGEIVELGAVKILFAGQMSSHSFLIEKRENGWNGEFPLEDADYISVTETTTFYEQLLELLPKEGALKVAKKLRDASYLAHMAQDDKALALIDTEGFRCSLQRERSLQNSFAEGWRVLDGQALDVTDLSFTFRNPTGDLSTLRMNFASKSLLPHDVNVIIGPNGVGKSSLLRQMVTAWIQPGSGHAALKGASFEPRPNLSQLVAIAYSPFERLPVDTDDEESLDSPLKDKDIYRFFGFRGRLPSQKTGRPTRIRNSLAVPKVNAARSLIQCLTDDLRYSNLKAWANKLRTLQEVLGSGIDFDVAAVRLLPDTPSEELVADDTLDAIDLIKIEDTDSEGKKTTACYVPIAPESSGINVSGLLRYADLEDGVSFFKDDVLLQLSSGQRLFFYIVVNILGVIRRNSLVIVDEPELFLHPTLELQFVSMLKQILRTYGSKALLATHSVVTVREVPSSCVHVLEATEKGLAIKSPPFETFGGDVQRITSYVFGDRSVSKPHEAWLRELLDKHDTADEVIEALGTELNEEMIIQLHAMENGKW</sequence>
<evidence type="ECO:0000313" key="2">
    <source>
        <dbReference type="EMBL" id="NHN89991.1"/>
    </source>
</evidence>
<reference evidence="2 3" key="1">
    <citation type="journal article" date="2020" name="Int. J. Syst. Evol. Microbiol.">
        <title>Novel acetic acid bacteria from cider fermentations: Acetobacter conturbans sp. nov. and Acetobacter fallax sp. nov.</title>
        <authorList>
            <person name="Sombolestani A.S."/>
            <person name="Cleenwerck I."/>
            <person name="Cnockaert M."/>
            <person name="Borremans W."/>
            <person name="Wieme A.D."/>
            <person name="De Vuyst L."/>
            <person name="Vandamme P."/>
        </authorList>
    </citation>
    <scope>NUCLEOTIDE SEQUENCE [LARGE SCALE GENOMIC DNA]</scope>
    <source>
        <strain evidence="2 3">LMG 1627</strain>
    </source>
</reference>
<dbReference type="Proteomes" id="UP000631653">
    <property type="component" value="Unassembled WGS sequence"/>
</dbReference>
<keyword evidence="3" id="KW-1185">Reference proteome</keyword>
<dbReference type="InterPro" id="IPR003959">
    <property type="entry name" value="ATPase_AAA_core"/>
</dbReference>
<dbReference type="PROSITE" id="PS50893">
    <property type="entry name" value="ABC_TRANSPORTER_2"/>
    <property type="match status" value="1"/>
</dbReference>
<dbReference type="Pfam" id="PF13304">
    <property type="entry name" value="AAA_21"/>
    <property type="match status" value="1"/>
</dbReference>
<dbReference type="Gene3D" id="3.40.50.300">
    <property type="entry name" value="P-loop containing nucleotide triphosphate hydrolases"/>
    <property type="match status" value="1"/>
</dbReference>